<dbReference type="PANTHER" id="PTHR43605:SF10">
    <property type="entry name" value="ACYL-COA SYNTHETASE MEDIUM CHAIN FAMILY MEMBER 3"/>
    <property type="match status" value="1"/>
</dbReference>
<dbReference type="InterPro" id="IPR025110">
    <property type="entry name" value="AMP-bd_C"/>
</dbReference>
<accession>A0ABV3XNA2</accession>
<dbReference type="Pfam" id="PF13193">
    <property type="entry name" value="AMP-binding_C"/>
    <property type="match status" value="1"/>
</dbReference>
<evidence type="ECO:0000313" key="7">
    <source>
        <dbReference type="EMBL" id="MEX5726785.1"/>
    </source>
</evidence>
<dbReference type="InterPro" id="IPR051087">
    <property type="entry name" value="Mitochondrial_ACSM"/>
</dbReference>
<evidence type="ECO:0000256" key="2">
    <source>
        <dbReference type="ARBA" id="ARBA00022598"/>
    </source>
</evidence>
<comment type="caution">
    <text evidence="7">The sequence shown here is derived from an EMBL/GenBank/DDBJ whole genome shotgun (WGS) entry which is preliminary data.</text>
</comment>
<dbReference type="Gene3D" id="3.40.50.12780">
    <property type="entry name" value="N-terminal domain of ligase-like"/>
    <property type="match status" value="1"/>
</dbReference>
<proteinExistence type="inferred from homology"/>
<dbReference type="InterPro" id="IPR000873">
    <property type="entry name" value="AMP-dep_synth/lig_dom"/>
</dbReference>
<protein>
    <submittedName>
        <fullName evidence="7">Acetyl-CoA synthetase</fullName>
    </submittedName>
</protein>
<evidence type="ECO:0000256" key="1">
    <source>
        <dbReference type="ARBA" id="ARBA00006432"/>
    </source>
</evidence>
<dbReference type="PANTHER" id="PTHR43605">
    <property type="entry name" value="ACYL-COENZYME A SYNTHETASE"/>
    <property type="match status" value="1"/>
</dbReference>
<feature type="domain" description="AMP-dependent synthetase/ligase" evidence="5">
    <location>
        <begin position="36"/>
        <end position="398"/>
    </location>
</feature>
<feature type="domain" description="AMP-binding enzyme C-terminal" evidence="6">
    <location>
        <begin position="448"/>
        <end position="525"/>
    </location>
</feature>
<dbReference type="PROSITE" id="PS00455">
    <property type="entry name" value="AMP_BINDING"/>
    <property type="match status" value="1"/>
</dbReference>
<comment type="similarity">
    <text evidence="1">Belongs to the ATP-dependent AMP-binding enzyme family.</text>
</comment>
<keyword evidence="3" id="KW-0547">Nucleotide-binding</keyword>
<name>A0ABV3XNA2_9RHOB</name>
<sequence>MEDRRLLPDQRDWDAMRDSFRWDVPSRFNIAAACCDSWAAEAPNRVAVIDASDADRGWTYGEIKDASDRLATVFARAGLGQGDRVAVLLPQAPAVLIAHFAAMKLGAVGLPLFALFGPDALDYRLADSGARLVVTDAEGAAKLAGLRDGLAALADVFSVDGGPARDLWAEIDDAPPLDTPVDTSAEDPAVLIYTSGTTGPPKGALHAHRFLLGHLPSIELHHRGFPEPGDCGWTPADWAWIGGLMDMALPCLYYGVPVVACRMRKFDAAEAWRLIDRLRVKNLFLPPTALKLMREVPVPPGVSLRSVGSGGESLGADLLAWGREALGLEICEFYGQTECNLMLTCVPELMDAPPGSMGRAVPGFDVGLIGADGAPVAPGEVGEIAVRRGAASMFLQYWGLPDKTAEKFAGDWMRTGDLGTCDAAGHFTYVSRDDDIITSAGYRIGPTEIENCLVGHPDVVMAAVVGEPDPVRTQAVVAHVVLRDGADRAGLEQALIRRVRDKISPHVAPRRIHWADSLPMTATGKIMRRALRDG</sequence>
<dbReference type="RefSeq" id="WP_245972174.1">
    <property type="nucleotide sequence ID" value="NZ_JBEHHI010000001.1"/>
</dbReference>
<evidence type="ECO:0000259" key="5">
    <source>
        <dbReference type="Pfam" id="PF00501"/>
    </source>
</evidence>
<dbReference type="InterPro" id="IPR020845">
    <property type="entry name" value="AMP-binding_CS"/>
</dbReference>
<dbReference type="EMBL" id="JBEHHI010000001">
    <property type="protein sequence ID" value="MEX5726785.1"/>
    <property type="molecule type" value="Genomic_DNA"/>
</dbReference>
<dbReference type="Pfam" id="PF00501">
    <property type="entry name" value="AMP-binding"/>
    <property type="match status" value="1"/>
</dbReference>
<dbReference type="Gene3D" id="3.30.300.30">
    <property type="match status" value="1"/>
</dbReference>
<organism evidence="7 8">
    <name type="scientific">Rhodovulum iodosum</name>
    <dbReference type="NCBI Taxonomy" id="68291"/>
    <lineage>
        <taxon>Bacteria</taxon>
        <taxon>Pseudomonadati</taxon>
        <taxon>Pseudomonadota</taxon>
        <taxon>Alphaproteobacteria</taxon>
        <taxon>Rhodobacterales</taxon>
        <taxon>Paracoccaceae</taxon>
        <taxon>Rhodovulum</taxon>
    </lineage>
</organism>
<evidence type="ECO:0000313" key="8">
    <source>
        <dbReference type="Proteomes" id="UP001560019"/>
    </source>
</evidence>
<reference evidence="7 8" key="1">
    <citation type="submission" date="2024-06" db="EMBL/GenBank/DDBJ databases">
        <title>Genome of Rhodovulum iodosum, a marine photoferrotroph.</title>
        <authorList>
            <person name="Bianchini G."/>
            <person name="Nikeleit V."/>
            <person name="Kappler A."/>
            <person name="Bryce C."/>
            <person name="Sanchez-Baracaldo P."/>
        </authorList>
    </citation>
    <scope>NUCLEOTIDE SEQUENCE [LARGE SCALE GENOMIC DNA]</scope>
    <source>
        <strain evidence="7 8">UT/N1</strain>
    </source>
</reference>
<dbReference type="InterPro" id="IPR045851">
    <property type="entry name" value="AMP-bd_C_sf"/>
</dbReference>
<keyword evidence="8" id="KW-1185">Reference proteome</keyword>
<dbReference type="Proteomes" id="UP001560019">
    <property type="component" value="Unassembled WGS sequence"/>
</dbReference>
<gene>
    <name evidence="7" type="ORF">Ga0609869_000138</name>
</gene>
<dbReference type="SUPFAM" id="SSF56801">
    <property type="entry name" value="Acetyl-CoA synthetase-like"/>
    <property type="match status" value="1"/>
</dbReference>
<evidence type="ECO:0000259" key="6">
    <source>
        <dbReference type="Pfam" id="PF13193"/>
    </source>
</evidence>
<keyword evidence="4" id="KW-0067">ATP-binding</keyword>
<evidence type="ECO:0000256" key="3">
    <source>
        <dbReference type="ARBA" id="ARBA00022741"/>
    </source>
</evidence>
<dbReference type="InterPro" id="IPR042099">
    <property type="entry name" value="ANL_N_sf"/>
</dbReference>
<evidence type="ECO:0000256" key="4">
    <source>
        <dbReference type="ARBA" id="ARBA00022840"/>
    </source>
</evidence>
<keyword evidence="2" id="KW-0436">Ligase</keyword>